<gene>
    <name evidence="3" type="ORF">ATL45_0069</name>
    <name evidence="4" type="ORF">SAMN05421805_114103</name>
</gene>
<dbReference type="GO" id="GO:0016491">
    <property type="term" value="F:oxidoreductase activity"/>
    <property type="evidence" value="ECO:0007669"/>
    <property type="project" value="UniProtKB-KW"/>
</dbReference>
<name>A0A1I5H2J8_9PSEU</name>
<dbReference type="Proteomes" id="UP000270697">
    <property type="component" value="Unassembled WGS sequence"/>
</dbReference>
<dbReference type="AlphaFoldDB" id="A0A1I5H2J8"/>
<dbReference type="Proteomes" id="UP000199398">
    <property type="component" value="Unassembled WGS sequence"/>
</dbReference>
<evidence type="ECO:0000313" key="6">
    <source>
        <dbReference type="Proteomes" id="UP000270697"/>
    </source>
</evidence>
<evidence type="ECO:0000313" key="3">
    <source>
        <dbReference type="EMBL" id="RKT90100.1"/>
    </source>
</evidence>
<keyword evidence="6" id="KW-1185">Reference proteome</keyword>
<feature type="compositionally biased region" description="Basic and acidic residues" evidence="2">
    <location>
        <begin position="10"/>
        <end position="25"/>
    </location>
</feature>
<accession>A0A1I5H2J8</accession>
<dbReference type="EMBL" id="RBXX01000001">
    <property type="protein sequence ID" value="RKT90100.1"/>
    <property type="molecule type" value="Genomic_DNA"/>
</dbReference>
<reference evidence="4 5" key="1">
    <citation type="submission" date="2016-10" db="EMBL/GenBank/DDBJ databases">
        <authorList>
            <person name="de Groot N.N."/>
        </authorList>
    </citation>
    <scope>NUCLEOTIDE SEQUENCE [LARGE SCALE GENOMIC DNA]</scope>
    <source>
        <strain evidence="4 5">CPCC 201259</strain>
    </source>
</reference>
<reference evidence="3 6" key="2">
    <citation type="submission" date="2018-10" db="EMBL/GenBank/DDBJ databases">
        <title>Sequencing the genomes of 1000 actinobacteria strains.</title>
        <authorList>
            <person name="Klenk H.-P."/>
        </authorList>
    </citation>
    <scope>NUCLEOTIDE SEQUENCE [LARGE SCALE GENOMIC DNA]</scope>
    <source>
        <strain evidence="3 6">DSM 45119</strain>
    </source>
</reference>
<proteinExistence type="predicted"/>
<sequence>MQPSRKKPRERTPERDHHCESRRGGTEFAVEVDGTRVIAKPGQTVAAVLMTIGRTSWRSTRQRGKPRGLFCGIGVCFDCLLVVNQVPDVRACQRLVAPGDVIRTQHGAELGGDS</sequence>
<feature type="region of interest" description="Disordered" evidence="2">
    <location>
        <begin position="1"/>
        <end position="25"/>
    </location>
</feature>
<dbReference type="OrthoDB" id="573392at2"/>
<evidence type="ECO:0000256" key="2">
    <source>
        <dbReference type="SAM" id="MobiDB-lite"/>
    </source>
</evidence>
<evidence type="ECO:0000313" key="5">
    <source>
        <dbReference type="Proteomes" id="UP000199398"/>
    </source>
</evidence>
<evidence type="ECO:0000313" key="4">
    <source>
        <dbReference type="EMBL" id="SFO42449.1"/>
    </source>
</evidence>
<dbReference type="STRING" id="455193.SAMN05421805_114103"/>
<evidence type="ECO:0000256" key="1">
    <source>
        <dbReference type="ARBA" id="ARBA00023002"/>
    </source>
</evidence>
<dbReference type="InterPro" id="IPR042204">
    <property type="entry name" value="2Fe-2S-bd_N"/>
</dbReference>
<dbReference type="EMBL" id="FOUP01000014">
    <property type="protein sequence ID" value="SFO42449.1"/>
    <property type="molecule type" value="Genomic_DNA"/>
</dbReference>
<organism evidence="4 5">
    <name type="scientific">Saccharopolyspora antimicrobica</name>
    <dbReference type="NCBI Taxonomy" id="455193"/>
    <lineage>
        <taxon>Bacteria</taxon>
        <taxon>Bacillati</taxon>
        <taxon>Actinomycetota</taxon>
        <taxon>Actinomycetes</taxon>
        <taxon>Pseudonocardiales</taxon>
        <taxon>Pseudonocardiaceae</taxon>
        <taxon>Saccharopolyspora</taxon>
    </lineage>
</organism>
<dbReference type="Pfam" id="PF13510">
    <property type="entry name" value="Fer2_4"/>
    <property type="match status" value="1"/>
</dbReference>
<protein>
    <submittedName>
        <fullName evidence="4">2Fe-2S iron-sulfur cluster binding domain-containing protein</fullName>
    </submittedName>
    <submittedName>
        <fullName evidence="3">2Fe-2S iron-sulfur cluster protein</fullName>
    </submittedName>
</protein>
<dbReference type="Gene3D" id="3.10.20.440">
    <property type="entry name" value="2Fe-2S iron-sulphur cluster binding domain, sarcosine oxidase, alpha subunit, N-terminal domain"/>
    <property type="match status" value="1"/>
</dbReference>
<dbReference type="GO" id="GO:0051536">
    <property type="term" value="F:iron-sulfur cluster binding"/>
    <property type="evidence" value="ECO:0007669"/>
    <property type="project" value="InterPro"/>
</dbReference>
<dbReference type="InterPro" id="IPR036010">
    <property type="entry name" value="2Fe-2S_ferredoxin-like_sf"/>
</dbReference>
<keyword evidence="1" id="KW-0560">Oxidoreductase</keyword>
<dbReference type="SUPFAM" id="SSF54292">
    <property type="entry name" value="2Fe-2S ferredoxin-like"/>
    <property type="match status" value="1"/>
</dbReference>